<name>A0ABU3VNN1_9EURY</name>
<dbReference type="EMBL" id="JAWDKC010000008">
    <property type="protein sequence ID" value="MDV0444816.1"/>
    <property type="molecule type" value="Genomic_DNA"/>
</dbReference>
<accession>A0ABU3VNN1</accession>
<evidence type="ECO:0000313" key="1">
    <source>
        <dbReference type="EMBL" id="MDV0444816.1"/>
    </source>
</evidence>
<proteinExistence type="predicted"/>
<reference evidence="1 2" key="1">
    <citation type="submission" date="2023-06" db="EMBL/GenBank/DDBJ databases">
        <title>Genome sequence of Methanimicrococcus sp. At1.</title>
        <authorList>
            <person name="Protasov E."/>
            <person name="Platt K."/>
            <person name="Poehlein A."/>
            <person name="Daniel R."/>
            <person name="Brune A."/>
        </authorList>
    </citation>
    <scope>NUCLEOTIDE SEQUENCE [LARGE SCALE GENOMIC DNA]</scope>
    <source>
        <strain evidence="1 2">At1</strain>
    </source>
</reference>
<comment type="caution">
    <text evidence="1">The sequence shown here is derived from an EMBL/GenBank/DDBJ whole genome shotgun (WGS) entry which is preliminary data.</text>
</comment>
<evidence type="ECO:0000313" key="2">
    <source>
        <dbReference type="Proteomes" id="UP001272052"/>
    </source>
</evidence>
<organism evidence="1 2">
    <name type="scientific">Methanimicrococcus hacksteinii</name>
    <dbReference type="NCBI Taxonomy" id="3028293"/>
    <lineage>
        <taxon>Archaea</taxon>
        <taxon>Methanobacteriati</taxon>
        <taxon>Methanobacteriota</taxon>
        <taxon>Stenosarchaea group</taxon>
        <taxon>Methanomicrobia</taxon>
        <taxon>Methanosarcinales</taxon>
        <taxon>Methanosarcinaceae</taxon>
        <taxon>Methanimicrococcus</taxon>
    </lineage>
</organism>
<gene>
    <name evidence="1" type="ORF">MmiAt1_03590</name>
</gene>
<protein>
    <submittedName>
        <fullName evidence="1">Uncharacterized protein</fullName>
    </submittedName>
</protein>
<dbReference type="Proteomes" id="UP001272052">
    <property type="component" value="Unassembled WGS sequence"/>
</dbReference>
<keyword evidence="2" id="KW-1185">Reference proteome</keyword>
<dbReference type="RefSeq" id="WP_318785228.1">
    <property type="nucleotide sequence ID" value="NZ_JAWDKC010000008.1"/>
</dbReference>
<sequence length="74" mass="8633">MLKIELSEKQSNLLKRISAPYDPEKDYSDDDDLIELEHFITDYVLEHEVENGEVSKFGEQLLAVHGYIIDKYDS</sequence>